<keyword evidence="4" id="KW-1185">Reference proteome</keyword>
<accession>A0A9P1C8W3</accession>
<organism evidence="2">
    <name type="scientific">Cladocopium goreaui</name>
    <dbReference type="NCBI Taxonomy" id="2562237"/>
    <lineage>
        <taxon>Eukaryota</taxon>
        <taxon>Sar</taxon>
        <taxon>Alveolata</taxon>
        <taxon>Dinophyceae</taxon>
        <taxon>Suessiales</taxon>
        <taxon>Symbiodiniaceae</taxon>
        <taxon>Cladocopium</taxon>
    </lineage>
</organism>
<feature type="region of interest" description="Disordered" evidence="1">
    <location>
        <begin position="1051"/>
        <end position="1076"/>
    </location>
</feature>
<feature type="region of interest" description="Disordered" evidence="1">
    <location>
        <begin position="847"/>
        <end position="898"/>
    </location>
</feature>
<name>A0A9P1C8W3_9DINO</name>
<proteinExistence type="predicted"/>
<reference evidence="3 4" key="2">
    <citation type="submission" date="2024-05" db="EMBL/GenBank/DDBJ databases">
        <authorList>
            <person name="Chen Y."/>
            <person name="Shah S."/>
            <person name="Dougan E. K."/>
            <person name="Thang M."/>
            <person name="Chan C."/>
        </authorList>
    </citation>
    <scope>NUCLEOTIDE SEQUENCE [LARGE SCALE GENOMIC DNA]</scope>
</reference>
<evidence type="ECO:0000313" key="3">
    <source>
        <dbReference type="EMBL" id="CAL4774537.1"/>
    </source>
</evidence>
<dbReference type="EMBL" id="CAMXCT020001147">
    <property type="protein sequence ID" value="CAL1140600.1"/>
    <property type="molecule type" value="Genomic_DNA"/>
</dbReference>
<gene>
    <name evidence="2" type="ORF">C1SCF055_LOCUS14516</name>
</gene>
<comment type="caution">
    <text evidence="2">The sequence shown here is derived from an EMBL/GenBank/DDBJ whole genome shotgun (WGS) entry which is preliminary data.</text>
</comment>
<dbReference type="Proteomes" id="UP001152797">
    <property type="component" value="Unassembled WGS sequence"/>
</dbReference>
<dbReference type="EMBL" id="CAMXCT030001147">
    <property type="protein sequence ID" value="CAL4774537.1"/>
    <property type="molecule type" value="Genomic_DNA"/>
</dbReference>
<dbReference type="OrthoDB" id="441634at2759"/>
<evidence type="ECO:0000256" key="1">
    <source>
        <dbReference type="SAM" id="MobiDB-lite"/>
    </source>
</evidence>
<sequence>MMAFDITHNGWDCMEPTMRKQLREIIAKVQPKVLVLSPPCTMFSALTRTKIKAYCSVEPSTTGSGLATSAWDLDDEAGRADIHEETFGKTMRDAMHKMLKEFGGPENYLRARFAEQQELIEWLNYLVHMVPVDCSPFDFSENLPPTTVDTLEQAKTFVIHPAMFSYAPEASIKGPAENDVVVLMMEEILKDGFMTGHDPLLLVQSADLSNGHPQAVSAPWRTQPGTALPFTLGYFKGKTRVAVLMSMLSLARDLKIAHPKLLDSIRKIHAVRVWVSSKRDEMLGNFKHSVRDNNRMNSKNGQLLGMKAQSVKNIMEHFDQVNHQINSHRKLPRSLQKKYDKKEMEALSEEAAFVVAVKAEVLQLMPLSPEALHAGWVELYEKADPSVVLEVQSAIMNRNCNKVTDIASLCRLMNHHSSTTPLPSRAVTEMEKLESETFSLKMKQLEYDVQALRVARAKRSSWELQVHHAKLQYRIQAFQESTKAACNFMYDACKLVTYQASDDLIRQISAFISEKTNRHKLDESGNACLLYLNWTAPSTQKNNARAAQAGAAAFVLGQSAKNVGLLLCPEFTYRKNELWLLEHSITKQLCTTGLSLDKSFTLQFQNKVDARDQVRPLNYRGRFLEGLSAKMKEKEFLWRNAPLWKDGRTDFAVQMHTKDMVSIESVLEDANGAAMGTPDAEEFGFSGARKVEQIGQNACEKLLQGMMKDLSITGRSGVFIIDLHVSVGNMFEAFAALRSSWNLPTFYIGCTDDTETAEWFNLHKKDWIARLHMEGVITVPGFAKLSDECPSDLLEKEPEPPRLNLIPVRKDLYPAIPDAILKEYGSHPEFAGTFSKLLDEIVEEFGPVPDAKESNQNGGETDNGNGETNTGKDGKDANRPIPTPNGRKRKGNSTEDSNKKIKIAGAKIKTIEAVGSTGALVEASLVNSKVQGVNLHIKSQNKVYIFNQGNQVAVLKNGLILCGFGKGKWRLQNDGANDSEFNSSKEVLYTLDSPDNLVLYNGQLQTIYQVVESVRQKVPTVKVAYHSMTESPKEGKPGNFSLKRTNSIWYSPQSGTNVTTEEGKEGESQPSTGQQSAAKLVPNMIWTGHSTQIIFSVKYSPSNGITPIRPQVVLTNEIELKPGECAELF</sequence>
<protein>
    <submittedName>
        <fullName evidence="2">Uncharacterized protein</fullName>
    </submittedName>
</protein>
<evidence type="ECO:0000313" key="4">
    <source>
        <dbReference type="Proteomes" id="UP001152797"/>
    </source>
</evidence>
<reference evidence="2" key="1">
    <citation type="submission" date="2022-10" db="EMBL/GenBank/DDBJ databases">
        <authorList>
            <person name="Chen Y."/>
            <person name="Dougan E. K."/>
            <person name="Chan C."/>
            <person name="Rhodes N."/>
            <person name="Thang M."/>
        </authorList>
    </citation>
    <scope>NUCLEOTIDE SEQUENCE</scope>
</reference>
<dbReference type="AlphaFoldDB" id="A0A9P1C8W3"/>
<evidence type="ECO:0000313" key="2">
    <source>
        <dbReference type="EMBL" id="CAI3987225.1"/>
    </source>
</evidence>
<dbReference type="EMBL" id="CAMXCT010001147">
    <property type="protein sequence ID" value="CAI3987225.1"/>
    <property type="molecule type" value="Genomic_DNA"/>
</dbReference>
<feature type="compositionally biased region" description="Low complexity" evidence="1">
    <location>
        <begin position="857"/>
        <end position="869"/>
    </location>
</feature>
<feature type="compositionally biased region" description="Polar residues" evidence="1">
    <location>
        <begin position="1051"/>
        <end position="1060"/>
    </location>
</feature>